<feature type="transmembrane region" description="Helical" evidence="5">
    <location>
        <begin position="100"/>
        <end position="126"/>
    </location>
</feature>
<feature type="transmembrane region" description="Helical" evidence="5">
    <location>
        <begin position="241"/>
        <end position="262"/>
    </location>
</feature>
<feature type="transmembrane region" description="Helical" evidence="5">
    <location>
        <begin position="12"/>
        <end position="33"/>
    </location>
</feature>
<feature type="transmembrane region" description="Helical" evidence="5">
    <location>
        <begin position="342"/>
        <end position="361"/>
    </location>
</feature>
<dbReference type="PANTHER" id="PTHR23531">
    <property type="entry name" value="QUINOLENE RESISTANCE PROTEIN NORA"/>
    <property type="match status" value="1"/>
</dbReference>
<dbReference type="InterPro" id="IPR020846">
    <property type="entry name" value="MFS_dom"/>
</dbReference>
<evidence type="ECO:0000256" key="3">
    <source>
        <dbReference type="ARBA" id="ARBA00022989"/>
    </source>
</evidence>
<comment type="subcellular location">
    <subcellularLocation>
        <location evidence="1">Cell membrane</location>
        <topology evidence="1">Multi-pass membrane protein</topology>
    </subcellularLocation>
</comment>
<reference evidence="7 8" key="1">
    <citation type="submission" date="2017-01" db="EMBL/GenBank/DDBJ databases">
        <authorList>
            <person name="Mah S.A."/>
            <person name="Swanson W.J."/>
            <person name="Moy G.W."/>
            <person name="Vacquier V.D."/>
        </authorList>
    </citation>
    <scope>NUCLEOTIDE SEQUENCE [LARGE SCALE GENOMIC DNA]</scope>
    <source>
        <strain evidence="7 8">CPCC 203464</strain>
    </source>
</reference>
<protein>
    <submittedName>
        <fullName evidence="7">Predicted arabinose efflux permease, MFS family</fullName>
    </submittedName>
</protein>
<dbReference type="InterPro" id="IPR036259">
    <property type="entry name" value="MFS_trans_sf"/>
</dbReference>
<feature type="transmembrane region" description="Helical" evidence="5">
    <location>
        <begin position="274"/>
        <end position="293"/>
    </location>
</feature>
<organism evidence="7 8">
    <name type="scientific">Williamsia sterculiae</name>
    <dbReference type="NCBI Taxonomy" id="1344003"/>
    <lineage>
        <taxon>Bacteria</taxon>
        <taxon>Bacillati</taxon>
        <taxon>Actinomycetota</taxon>
        <taxon>Actinomycetes</taxon>
        <taxon>Mycobacteriales</taxon>
        <taxon>Nocardiaceae</taxon>
        <taxon>Williamsia</taxon>
    </lineage>
</organism>
<dbReference type="OrthoDB" id="5189108at2"/>
<accession>A0A1N7D2Q1</accession>
<dbReference type="STRING" id="1344003.SAMN05445060_0539"/>
<feature type="transmembrane region" description="Helical" evidence="5">
    <location>
        <begin position="45"/>
        <end position="64"/>
    </location>
</feature>
<name>A0A1N7D2Q1_9NOCA</name>
<gene>
    <name evidence="7" type="ORF">SAMN05445060_0539</name>
</gene>
<feature type="transmembrane region" description="Helical" evidence="5">
    <location>
        <begin position="299"/>
        <end position="330"/>
    </location>
</feature>
<dbReference type="RefSeq" id="WP_083709187.1">
    <property type="nucleotide sequence ID" value="NZ_FTNT01000001.1"/>
</dbReference>
<feature type="transmembrane region" description="Helical" evidence="5">
    <location>
        <begin position="210"/>
        <end position="229"/>
    </location>
</feature>
<evidence type="ECO:0000256" key="4">
    <source>
        <dbReference type="ARBA" id="ARBA00023136"/>
    </source>
</evidence>
<feature type="transmembrane region" description="Helical" evidence="5">
    <location>
        <begin position="138"/>
        <end position="162"/>
    </location>
</feature>
<dbReference type="PROSITE" id="PS50850">
    <property type="entry name" value="MFS"/>
    <property type="match status" value="1"/>
</dbReference>
<evidence type="ECO:0000256" key="2">
    <source>
        <dbReference type="ARBA" id="ARBA00022692"/>
    </source>
</evidence>
<proteinExistence type="predicted"/>
<dbReference type="SUPFAM" id="SSF103473">
    <property type="entry name" value="MFS general substrate transporter"/>
    <property type="match status" value="1"/>
</dbReference>
<feature type="transmembrane region" description="Helical" evidence="5">
    <location>
        <begin position="168"/>
        <end position="189"/>
    </location>
</feature>
<feature type="domain" description="Major facilitator superfamily (MFS) profile" evidence="6">
    <location>
        <begin position="10"/>
        <end position="397"/>
    </location>
</feature>
<dbReference type="InterPro" id="IPR011701">
    <property type="entry name" value="MFS"/>
</dbReference>
<dbReference type="AlphaFoldDB" id="A0A1N7D2Q1"/>
<dbReference type="GO" id="GO:0022857">
    <property type="term" value="F:transmembrane transporter activity"/>
    <property type="evidence" value="ECO:0007669"/>
    <property type="project" value="InterPro"/>
</dbReference>
<dbReference type="Gene3D" id="1.20.1250.20">
    <property type="entry name" value="MFS general substrate transporter like domains"/>
    <property type="match status" value="1"/>
</dbReference>
<dbReference type="EMBL" id="FTNT01000001">
    <property type="protein sequence ID" value="SIR70152.1"/>
    <property type="molecule type" value="Genomic_DNA"/>
</dbReference>
<dbReference type="Proteomes" id="UP000186218">
    <property type="component" value="Unassembled WGS sequence"/>
</dbReference>
<keyword evidence="3 5" id="KW-1133">Transmembrane helix</keyword>
<keyword evidence="8" id="KW-1185">Reference proteome</keyword>
<dbReference type="PANTHER" id="PTHR23531:SF1">
    <property type="entry name" value="QUINOLENE RESISTANCE PROTEIN NORA"/>
    <property type="match status" value="1"/>
</dbReference>
<dbReference type="InterPro" id="IPR052714">
    <property type="entry name" value="MFS_Exporter"/>
</dbReference>
<dbReference type="Pfam" id="PF07690">
    <property type="entry name" value="MFS_1"/>
    <property type="match status" value="2"/>
</dbReference>
<evidence type="ECO:0000259" key="6">
    <source>
        <dbReference type="PROSITE" id="PS50850"/>
    </source>
</evidence>
<feature type="transmembrane region" description="Helical" evidence="5">
    <location>
        <begin position="76"/>
        <end position="94"/>
    </location>
</feature>
<sequence>MTDPTVDRTRAMIAVFAVTSAAFGAFTLLLQVIPIELSRLGAGDGVAGSATGVFMATTVVTQLITPTVLRRFGYRAGFLAGTVFSTVPALGYLLDAGSSTVLFFLVLTALRGIGFGFITVTSAAAVAELAPPGALSRYSAVQGVAVTLPQLVGLPVGSALAAAHHSDVAYVLSVAVPLAVGAAALSVMPDLRTVAPSTGAGRGRIVSDRTVAITATTNLLAVAAGYGAVSTLSVLAAPGRTAIIGVAMAAAAVAMTAGRLSVGQLESRWGTRTLIATGAALGAAGLAVLAVAVRDDGSVVLLFVGTIAFGWAFGMVQTASLVMVFGVVSASRRGAASAAWNVAYDAGTGLGATAFGALVAVTGYRGMYFTAAAVVVFTGALGAVAAMWSNGFRPRRDAERRSHR</sequence>
<keyword evidence="4 5" id="KW-0472">Membrane</keyword>
<keyword evidence="2 5" id="KW-0812">Transmembrane</keyword>
<evidence type="ECO:0000313" key="8">
    <source>
        <dbReference type="Proteomes" id="UP000186218"/>
    </source>
</evidence>
<dbReference type="GO" id="GO:0005886">
    <property type="term" value="C:plasma membrane"/>
    <property type="evidence" value="ECO:0007669"/>
    <property type="project" value="UniProtKB-SubCell"/>
</dbReference>
<evidence type="ECO:0000256" key="5">
    <source>
        <dbReference type="SAM" id="Phobius"/>
    </source>
</evidence>
<evidence type="ECO:0000256" key="1">
    <source>
        <dbReference type="ARBA" id="ARBA00004651"/>
    </source>
</evidence>
<feature type="transmembrane region" description="Helical" evidence="5">
    <location>
        <begin position="367"/>
        <end position="388"/>
    </location>
</feature>
<evidence type="ECO:0000313" key="7">
    <source>
        <dbReference type="EMBL" id="SIR70152.1"/>
    </source>
</evidence>